<evidence type="ECO:0000256" key="1">
    <source>
        <dbReference type="ARBA" id="ARBA00004721"/>
    </source>
</evidence>
<reference evidence="9 10" key="1">
    <citation type="journal article" date="2023" name="Hortic Res">
        <title>Pangenome of water caltrop reveals structural variations and asymmetric subgenome divergence after allopolyploidization.</title>
        <authorList>
            <person name="Zhang X."/>
            <person name="Chen Y."/>
            <person name="Wang L."/>
            <person name="Yuan Y."/>
            <person name="Fang M."/>
            <person name="Shi L."/>
            <person name="Lu R."/>
            <person name="Comes H.P."/>
            <person name="Ma Y."/>
            <person name="Chen Y."/>
            <person name="Huang G."/>
            <person name="Zhou Y."/>
            <person name="Zheng Z."/>
            <person name="Qiu Y."/>
        </authorList>
    </citation>
    <scope>NUCLEOTIDE SEQUENCE [LARGE SCALE GENOMIC DNA]</scope>
    <source>
        <strain evidence="9">F231</strain>
    </source>
</reference>
<name>A0AAN7RG69_TRANT</name>
<dbReference type="InterPro" id="IPR000073">
    <property type="entry name" value="AB_hydrolase_1"/>
</dbReference>
<dbReference type="GO" id="GO:0004301">
    <property type="term" value="F:epoxide hydrolase activity"/>
    <property type="evidence" value="ECO:0007669"/>
    <property type="project" value="UniProtKB-EC"/>
</dbReference>
<dbReference type="PANTHER" id="PTHR43329">
    <property type="entry name" value="EPOXIDE HYDROLASE"/>
    <property type="match status" value="1"/>
</dbReference>
<evidence type="ECO:0000256" key="5">
    <source>
        <dbReference type="ARBA" id="ARBA00051067"/>
    </source>
</evidence>
<dbReference type="InterPro" id="IPR000639">
    <property type="entry name" value="Epox_hydrolase-like"/>
</dbReference>
<dbReference type="AlphaFoldDB" id="A0AAN7RG69"/>
<evidence type="ECO:0000256" key="7">
    <source>
        <dbReference type="ARBA" id="ARBA00093212"/>
    </source>
</evidence>
<sequence>MQALVCSSWKPSPIKLSHIRLDGLRRYYLSSIKATFAKYILSSSLRAQIHRTRYKDSIPDRYRIAMETIEHRTVKVNGVSMHVAEKGEGPLVLLIHGFPELWYTWRHQILALASLGYRAIAPDLRGFGESDAPPSPSSYTSFNIVGDLVALLDAVAGPEERAFVVGHDWGAQMAWYLCLYRPDRVKALVNMGVAFSPRNPSRKPIDTFRAVYGDDYYICRFQEAGEMEAEFAQLGTRRVFEELLTYRNPGPLILPKGTLFGHPKDTPIELPAWLTEEDINYYTSKYEKTGFTGGFNYYRALNLNWELMAPWTGAQIKVPTKFIVGDLDLTYNTFGIKDYIQKGGMKKVVPLLEEVVVLEGVAHFLHLERPDEISAHIHDFFSKF</sequence>
<evidence type="ECO:0000256" key="3">
    <source>
        <dbReference type="ARBA" id="ARBA00022801"/>
    </source>
</evidence>
<evidence type="ECO:0000256" key="2">
    <source>
        <dbReference type="ARBA" id="ARBA00013006"/>
    </source>
</evidence>
<accession>A0AAN7RG69</accession>
<dbReference type="EMBL" id="JAXQNO010000003">
    <property type="protein sequence ID" value="KAK4801740.1"/>
    <property type="molecule type" value="Genomic_DNA"/>
</dbReference>
<feature type="domain" description="AB hydrolase-1" evidence="8">
    <location>
        <begin position="90"/>
        <end position="370"/>
    </location>
</feature>
<dbReference type="PRINTS" id="PR00412">
    <property type="entry name" value="EPOXHYDRLASE"/>
</dbReference>
<organism evidence="9 10">
    <name type="scientific">Trapa natans</name>
    <name type="common">Water chestnut</name>
    <dbReference type="NCBI Taxonomy" id="22666"/>
    <lineage>
        <taxon>Eukaryota</taxon>
        <taxon>Viridiplantae</taxon>
        <taxon>Streptophyta</taxon>
        <taxon>Embryophyta</taxon>
        <taxon>Tracheophyta</taxon>
        <taxon>Spermatophyta</taxon>
        <taxon>Magnoliopsida</taxon>
        <taxon>eudicotyledons</taxon>
        <taxon>Gunneridae</taxon>
        <taxon>Pentapetalae</taxon>
        <taxon>rosids</taxon>
        <taxon>malvids</taxon>
        <taxon>Myrtales</taxon>
        <taxon>Lythraceae</taxon>
        <taxon>Trapa</taxon>
    </lineage>
</organism>
<evidence type="ECO:0000256" key="6">
    <source>
        <dbReference type="ARBA" id="ARBA00058358"/>
    </source>
</evidence>
<comment type="caution">
    <text evidence="9">The sequence shown here is derived from an EMBL/GenBank/DDBJ whole genome shotgun (WGS) entry which is preliminary data.</text>
</comment>
<dbReference type="SUPFAM" id="SSF53474">
    <property type="entry name" value="alpha/beta-Hydrolases"/>
    <property type="match status" value="1"/>
</dbReference>
<dbReference type="Pfam" id="PF00561">
    <property type="entry name" value="Abhydrolase_1"/>
    <property type="match status" value="1"/>
</dbReference>
<dbReference type="Proteomes" id="UP001346149">
    <property type="component" value="Unassembled WGS sequence"/>
</dbReference>
<comment type="pathway">
    <text evidence="1">Secondary metabolite biosynthesis; terpenoid biosynthesis.</text>
</comment>
<dbReference type="Gene3D" id="3.40.50.1820">
    <property type="entry name" value="alpha/beta hydrolase"/>
    <property type="match status" value="1"/>
</dbReference>
<comment type="similarity">
    <text evidence="4">Belongs to the AB hydrolase superfamily. Epoxide hydrolase family.</text>
</comment>
<keyword evidence="3" id="KW-0378">Hydrolase</keyword>
<proteinExistence type="inferred from homology"/>
<evidence type="ECO:0000256" key="4">
    <source>
        <dbReference type="ARBA" id="ARBA00038334"/>
    </source>
</evidence>
<dbReference type="EC" id="3.3.2.10" evidence="2"/>
<comment type="catalytic activity">
    <reaction evidence="5">
        <text>an epoxide + H2O = an ethanediol</text>
        <dbReference type="Rhea" id="RHEA:19037"/>
        <dbReference type="ChEBI" id="CHEBI:15377"/>
        <dbReference type="ChEBI" id="CHEBI:32955"/>
        <dbReference type="ChEBI" id="CHEBI:140594"/>
        <dbReference type="EC" id="3.3.2.10"/>
    </reaction>
    <physiologicalReaction direction="left-to-right" evidence="5">
        <dbReference type="Rhea" id="RHEA:19038"/>
    </physiologicalReaction>
</comment>
<gene>
    <name evidence="9" type="ORF">SAY86_022227</name>
</gene>
<comment type="catalytic activity">
    <reaction evidence="7">
        <text>(24S)-24,25-epoxycucurbitadienol + H2O = (24R)-24,25-dihydroxycucurbitadienol</text>
        <dbReference type="Rhea" id="RHEA:81855"/>
        <dbReference type="ChEBI" id="CHEBI:15377"/>
        <dbReference type="ChEBI" id="CHEBI:229949"/>
        <dbReference type="ChEBI" id="CHEBI:229950"/>
    </reaction>
    <physiologicalReaction direction="left-to-right" evidence="7">
        <dbReference type="Rhea" id="RHEA:81856"/>
    </physiologicalReaction>
</comment>
<dbReference type="FunFam" id="3.40.50.1820:FF:000161">
    <property type="entry name" value="Epoxide hydrolase"/>
    <property type="match status" value="1"/>
</dbReference>
<protein>
    <recommendedName>
        <fullName evidence="2">soluble epoxide hydrolase</fullName>
        <ecNumber evidence="2">3.3.2.10</ecNumber>
    </recommendedName>
</protein>
<dbReference type="InterPro" id="IPR029058">
    <property type="entry name" value="AB_hydrolase_fold"/>
</dbReference>
<evidence type="ECO:0000259" key="8">
    <source>
        <dbReference type="Pfam" id="PF00561"/>
    </source>
</evidence>
<evidence type="ECO:0000313" key="9">
    <source>
        <dbReference type="EMBL" id="KAK4801740.1"/>
    </source>
</evidence>
<comment type="function">
    <text evidence="6">Epoxide hydrolase involved in the biosynthesis of cucurbitacin and mogroside tetracyclic triterpene natural products (e.g. siamenoside I and mogrosides IV, V and VI). Cucurbitacins have cytotoxic properties and exhibit deterrent taste as a defense barrier against herbivores. Mogrosides are nonsugar highly oxygenated compounds used as high-intensity zero-calorie sweeteners; they also possess pharmacological properties such as regulating immunity, lowering blood sugar and lipid levels, protecting the liver, and acting as antioxidants and antitumor agents. Catalyzes the hydrolysis of aromatic epoxide-containing substrates, such as the conversion of 24,25-epoxycucurbitadienol to 24,25-dihydroxycucurbitadienol.</text>
</comment>
<evidence type="ECO:0000313" key="10">
    <source>
        <dbReference type="Proteomes" id="UP001346149"/>
    </source>
</evidence>
<dbReference type="PRINTS" id="PR00111">
    <property type="entry name" value="ABHYDROLASE"/>
</dbReference>
<keyword evidence="10" id="KW-1185">Reference proteome</keyword>